<feature type="compositionally biased region" description="Low complexity" evidence="1">
    <location>
        <begin position="632"/>
        <end position="643"/>
    </location>
</feature>
<feature type="compositionally biased region" description="Polar residues" evidence="1">
    <location>
        <begin position="437"/>
        <end position="465"/>
    </location>
</feature>
<organism evidence="2">
    <name type="scientific">Chromera velia CCMP2878</name>
    <dbReference type="NCBI Taxonomy" id="1169474"/>
    <lineage>
        <taxon>Eukaryota</taxon>
        <taxon>Sar</taxon>
        <taxon>Alveolata</taxon>
        <taxon>Colpodellida</taxon>
        <taxon>Chromeraceae</taxon>
        <taxon>Chromera</taxon>
    </lineage>
</organism>
<feature type="compositionally biased region" description="Acidic residues" evidence="1">
    <location>
        <begin position="354"/>
        <end position="363"/>
    </location>
</feature>
<dbReference type="EMBL" id="CDMZ01004699">
    <property type="protein sequence ID" value="CUC10595.1"/>
    <property type="molecule type" value="Genomic_DNA"/>
</dbReference>
<feature type="compositionally biased region" description="Low complexity" evidence="1">
    <location>
        <begin position="466"/>
        <end position="481"/>
    </location>
</feature>
<evidence type="ECO:0000256" key="1">
    <source>
        <dbReference type="SAM" id="MobiDB-lite"/>
    </source>
</evidence>
<reference evidence="2" key="1">
    <citation type="submission" date="2014-11" db="EMBL/GenBank/DDBJ databases">
        <title>Molecular phylogeny of cliff fern family Woodsiaceae with morphological implications.</title>
        <authorList>
            <person name="Shao Y.-Z."/>
            <person name="Wei R."/>
            <person name="Zhang X.-C."/>
        </authorList>
    </citation>
    <scope>NUCLEOTIDE SEQUENCE</scope>
</reference>
<feature type="compositionally biased region" description="Pro residues" evidence="1">
    <location>
        <begin position="921"/>
        <end position="936"/>
    </location>
</feature>
<feature type="compositionally biased region" description="Low complexity" evidence="1">
    <location>
        <begin position="898"/>
        <end position="920"/>
    </location>
</feature>
<feature type="region of interest" description="Disordered" evidence="1">
    <location>
        <begin position="885"/>
        <end position="1042"/>
    </location>
</feature>
<feature type="region of interest" description="Disordered" evidence="1">
    <location>
        <begin position="255"/>
        <end position="274"/>
    </location>
</feature>
<sequence length="1243" mass="130450">MSVDAATTEWQSYCTFLNNLVPLCTTLEDQITGLDKTLTDLSQELQVFYAGKGKDDEISKSDEVRKKVVSKMAEALRACSGPKAELISVLEQCRREAKCLSGSMASIGDTLTEREKAVGAKNHYDEKLKKLRAESLKMRHLGKTETTRSYERLLRNERKGKAAAVEWERKDTAARELLGTAIRSKYRKTAPIVVHLVDGVHSFVTKYALHMRPLPVCTAGLCKQAGVPVPEGHLGAEEAEASEGRLLSRRLSRQYSLGMGGGGGGGLSRRRSFNGRGDVTATAAGFGDTLGGLSEKGGVEVDGSGRRAGGGASSRRGSAVSPAGTVATQNGGRSRPPKHKGGRGAGQQAQSEEGGGDLDESEWPEGFSPEEAFGSDVADRLSALLDGIDCPGYGQGPKCRGERTRRRAGSLNAPPTSASVPAFPMSLSRQNSDDSESTLTGLQQAMGGNSMGTAPLTTRSDSRVLSPTGSSSSSATGNTTAKPPAYPGKRPPAGPHTAATTAGVMTINPQLQQYHQQQQQILMQTTPGHGHPPPSPTLTAETSIDPLYTAGGGHGVDPRVGTAPGAETGPAVTASSAVMQQQQQQHYPPSANSVSTPASLFRMSLQPGSGEAGLQALHFMYPPEADIPPRAPQQQQQHQANPAGVSSPPLGMDRDEDRIRAQVQQMDTSGWTWHSSSSSATSHQVPLLLQPQQQQQRPSTLPHDLPVSPLPDLMNLSGSPTEAAARRQQIQKENSEVTQAAAGESAQKAEVPQAPVESSNPPTAPKEGKQTSLEVPSAVALPVSPSAASTGTGAATEAEKASSEQSADPEVLSQTAAQQHLAWQQQQQQQHYMLLQLQQFQQAQMQQQWQQFQAAQQHAGMDPSVLHLHHQMLIQQQQQHHLLQYQQQQQLAAEGAFSHPPQSISSPPQQVAPQPEQPDSSPLPPHPTVTPQPPTPSASSEHQQSTLSPKASTPMSPHVQAGQKSQLEKDKPAERPLPPPAATLPQAPATPPVPPRVPSLATASLPMPAAGPATSAPVPLSARSRSNTRKNSAGAPGGSAMEIAMQKAQQVLQRVHSGPSVTSSMPLLPPSQTQQPHHHQTPLAAATTRRTIPKSAMKTDGTVRAGDAAHVQIEAEGGGSPYGDLFGSRRVGGDSAVPRTVSVPAGGGPPPASSPCGSAASAFVQQPGGHMQMSLSPAASAASSPVPENLQAVRSAPLQAAPPLSRTPEVAGVSVGGSLGQVKENGGVGEAHHRQNVVPPRRV</sequence>
<feature type="region of interest" description="Disordered" evidence="1">
    <location>
        <begin position="1057"/>
        <end position="1243"/>
    </location>
</feature>
<feature type="compositionally biased region" description="Polar residues" evidence="1">
    <location>
        <begin position="941"/>
        <end position="955"/>
    </location>
</feature>
<feature type="region of interest" description="Disordered" evidence="1">
    <location>
        <begin position="284"/>
        <end position="499"/>
    </location>
</feature>
<feature type="compositionally biased region" description="Low complexity" evidence="1">
    <location>
        <begin position="1062"/>
        <end position="1088"/>
    </location>
</feature>
<feature type="compositionally biased region" description="Low complexity" evidence="1">
    <location>
        <begin position="313"/>
        <end position="324"/>
    </location>
</feature>
<dbReference type="VEuPathDB" id="CryptoDB:Cvel_10067"/>
<dbReference type="AlphaFoldDB" id="A0A0K6SAJ6"/>
<feature type="compositionally biased region" description="Pro residues" evidence="1">
    <location>
        <begin position="484"/>
        <end position="494"/>
    </location>
</feature>
<evidence type="ECO:0000313" key="2">
    <source>
        <dbReference type="EMBL" id="CUC10595.1"/>
    </source>
</evidence>
<proteinExistence type="predicted"/>
<protein>
    <submittedName>
        <fullName evidence="2">Uncharacterized protein</fullName>
    </submittedName>
</protein>
<feature type="compositionally biased region" description="Low complexity" evidence="1">
    <location>
        <begin position="1176"/>
        <end position="1185"/>
    </location>
</feature>
<feature type="region of interest" description="Disordered" evidence="1">
    <location>
        <begin position="622"/>
        <end position="813"/>
    </location>
</feature>
<feature type="compositionally biased region" description="Pro residues" evidence="1">
    <location>
        <begin position="975"/>
        <end position="997"/>
    </location>
</feature>
<gene>
    <name evidence="2" type="ORF">Cvel_10067.t2.CR2</name>
</gene>
<feature type="region of interest" description="Disordered" evidence="1">
    <location>
        <begin position="524"/>
        <end position="596"/>
    </location>
</feature>
<feature type="compositionally biased region" description="Polar residues" evidence="1">
    <location>
        <begin position="586"/>
        <end position="596"/>
    </location>
</feature>
<feature type="compositionally biased region" description="Low complexity" evidence="1">
    <location>
        <begin position="775"/>
        <end position="796"/>
    </location>
</feature>
<feature type="compositionally biased region" description="Gly residues" evidence="1">
    <location>
        <begin position="258"/>
        <end position="267"/>
    </location>
</feature>
<name>A0A0K6SAJ6_9ALVE</name>
<accession>A0A0K6SAJ6</accession>
<feature type="compositionally biased region" description="Low complexity" evidence="1">
    <location>
        <begin position="668"/>
        <end position="702"/>
    </location>
</feature>